<organism evidence="2 3">
    <name type="scientific">Allomyces macrogynus (strain ATCC 38327)</name>
    <name type="common">Allomyces javanicus var. macrogynus</name>
    <dbReference type="NCBI Taxonomy" id="578462"/>
    <lineage>
        <taxon>Eukaryota</taxon>
        <taxon>Fungi</taxon>
        <taxon>Fungi incertae sedis</taxon>
        <taxon>Blastocladiomycota</taxon>
        <taxon>Blastocladiomycetes</taxon>
        <taxon>Blastocladiales</taxon>
        <taxon>Blastocladiaceae</taxon>
        <taxon>Allomyces</taxon>
    </lineage>
</organism>
<dbReference type="EMBL" id="GG745335">
    <property type="protein sequence ID" value="KNE59963.1"/>
    <property type="molecule type" value="Genomic_DNA"/>
</dbReference>
<dbReference type="VEuPathDB" id="FungiDB:AMAG_05407"/>
<sequence length="305" mass="34234">MIDCLAKQLVFPKFTRATIVDPALAQNLSREQFPPLHRIVHDNAHDSSLHIVDNNWLSRIESLAVLASFPQAETTVVLAAPALKELVLHSISGIDYRAPHVRLLLPDWGDLPVLETLVFAGPSFTDASLEFVERFTQWPRLCRIILRHDLFRHDRAAQFPVRVFHPVPTHPLEISSNDSSSEDDNDDDDDDDAYLPNADDPRRTSFNPTAPRPTLTGTYHDSSAVEWPQLTRIIGALPSLRALQVLLTMTHADAAVIVRIALWVARVSKRTKARTLPVVVLVGMDVQETLQNRDAVERVLAELRL</sequence>
<evidence type="ECO:0000256" key="1">
    <source>
        <dbReference type="SAM" id="MobiDB-lite"/>
    </source>
</evidence>
<dbReference type="Proteomes" id="UP000054350">
    <property type="component" value="Unassembled WGS sequence"/>
</dbReference>
<gene>
    <name evidence="2" type="ORF">AMAG_05407</name>
</gene>
<name>A0A0L0SBQ6_ALLM3</name>
<evidence type="ECO:0000313" key="3">
    <source>
        <dbReference type="Proteomes" id="UP000054350"/>
    </source>
</evidence>
<feature type="compositionally biased region" description="Acidic residues" evidence="1">
    <location>
        <begin position="180"/>
        <end position="193"/>
    </location>
</feature>
<dbReference type="AlphaFoldDB" id="A0A0L0SBQ6"/>
<protein>
    <submittedName>
        <fullName evidence="2">Uncharacterized protein</fullName>
    </submittedName>
</protein>
<keyword evidence="3" id="KW-1185">Reference proteome</keyword>
<reference evidence="2 3" key="1">
    <citation type="submission" date="2009-11" db="EMBL/GenBank/DDBJ databases">
        <title>Annotation of Allomyces macrogynus ATCC 38327.</title>
        <authorList>
            <consortium name="The Broad Institute Genome Sequencing Platform"/>
            <person name="Russ C."/>
            <person name="Cuomo C."/>
            <person name="Burger G."/>
            <person name="Gray M.W."/>
            <person name="Holland P.W.H."/>
            <person name="King N."/>
            <person name="Lang F.B.F."/>
            <person name="Roger A.J."/>
            <person name="Ruiz-Trillo I."/>
            <person name="Young S.K."/>
            <person name="Zeng Q."/>
            <person name="Gargeya S."/>
            <person name="Fitzgerald M."/>
            <person name="Haas B."/>
            <person name="Abouelleil A."/>
            <person name="Alvarado L."/>
            <person name="Arachchi H.M."/>
            <person name="Berlin A."/>
            <person name="Chapman S.B."/>
            <person name="Gearin G."/>
            <person name="Goldberg J."/>
            <person name="Griggs A."/>
            <person name="Gujja S."/>
            <person name="Hansen M."/>
            <person name="Heiman D."/>
            <person name="Howarth C."/>
            <person name="Larimer J."/>
            <person name="Lui A."/>
            <person name="MacDonald P.J.P."/>
            <person name="McCowen C."/>
            <person name="Montmayeur A."/>
            <person name="Murphy C."/>
            <person name="Neiman D."/>
            <person name="Pearson M."/>
            <person name="Priest M."/>
            <person name="Roberts A."/>
            <person name="Saif S."/>
            <person name="Shea T."/>
            <person name="Sisk P."/>
            <person name="Stolte C."/>
            <person name="Sykes S."/>
            <person name="Wortman J."/>
            <person name="Nusbaum C."/>
            <person name="Birren B."/>
        </authorList>
    </citation>
    <scope>NUCLEOTIDE SEQUENCE [LARGE SCALE GENOMIC DNA]</scope>
    <source>
        <strain evidence="2 3">ATCC 38327</strain>
    </source>
</reference>
<accession>A0A0L0SBQ6</accession>
<proteinExistence type="predicted"/>
<feature type="region of interest" description="Disordered" evidence="1">
    <location>
        <begin position="170"/>
        <end position="220"/>
    </location>
</feature>
<reference evidence="3" key="2">
    <citation type="submission" date="2009-11" db="EMBL/GenBank/DDBJ databases">
        <title>The Genome Sequence of Allomyces macrogynus strain ATCC 38327.</title>
        <authorList>
            <consortium name="The Broad Institute Genome Sequencing Platform"/>
            <person name="Russ C."/>
            <person name="Cuomo C."/>
            <person name="Shea T."/>
            <person name="Young S.K."/>
            <person name="Zeng Q."/>
            <person name="Koehrsen M."/>
            <person name="Haas B."/>
            <person name="Borodovsky M."/>
            <person name="Guigo R."/>
            <person name="Alvarado L."/>
            <person name="Berlin A."/>
            <person name="Borenstein D."/>
            <person name="Chen Z."/>
            <person name="Engels R."/>
            <person name="Freedman E."/>
            <person name="Gellesch M."/>
            <person name="Goldberg J."/>
            <person name="Griggs A."/>
            <person name="Gujja S."/>
            <person name="Heiman D."/>
            <person name="Hepburn T."/>
            <person name="Howarth C."/>
            <person name="Jen D."/>
            <person name="Larson L."/>
            <person name="Lewis B."/>
            <person name="Mehta T."/>
            <person name="Park D."/>
            <person name="Pearson M."/>
            <person name="Roberts A."/>
            <person name="Saif S."/>
            <person name="Shenoy N."/>
            <person name="Sisk P."/>
            <person name="Stolte C."/>
            <person name="Sykes S."/>
            <person name="Walk T."/>
            <person name="White J."/>
            <person name="Yandava C."/>
            <person name="Burger G."/>
            <person name="Gray M.W."/>
            <person name="Holland P.W.H."/>
            <person name="King N."/>
            <person name="Lang F.B.F."/>
            <person name="Roger A.J."/>
            <person name="Ruiz-Trillo I."/>
            <person name="Lander E."/>
            <person name="Nusbaum C."/>
        </authorList>
    </citation>
    <scope>NUCLEOTIDE SEQUENCE [LARGE SCALE GENOMIC DNA]</scope>
    <source>
        <strain evidence="3">ATCC 38327</strain>
    </source>
</reference>
<evidence type="ECO:0000313" key="2">
    <source>
        <dbReference type="EMBL" id="KNE59963.1"/>
    </source>
</evidence>